<dbReference type="OrthoDB" id="3251881at2"/>
<organism evidence="1 2">
    <name type="scientific">Soonwooa buanensis</name>
    <dbReference type="NCBI Taxonomy" id="619805"/>
    <lineage>
        <taxon>Bacteria</taxon>
        <taxon>Pseudomonadati</taxon>
        <taxon>Bacteroidota</taxon>
        <taxon>Flavobacteriia</taxon>
        <taxon>Flavobacteriales</taxon>
        <taxon>Weeksellaceae</taxon>
        <taxon>Chryseobacterium group</taxon>
        <taxon>Soonwooa</taxon>
    </lineage>
</organism>
<dbReference type="EMBL" id="FUYZ01000007">
    <property type="protein sequence ID" value="SKB97138.1"/>
    <property type="molecule type" value="Genomic_DNA"/>
</dbReference>
<keyword evidence="2" id="KW-1185">Reference proteome</keyword>
<dbReference type="Proteomes" id="UP000191112">
    <property type="component" value="Unassembled WGS sequence"/>
</dbReference>
<protein>
    <submittedName>
        <fullName evidence="1">Uncharacterized protein</fullName>
    </submittedName>
</protein>
<name>A0A1T5FM22_9FLAO</name>
<sequence length="348" mass="41130">MAINKVFENKTIFFGMPKRYGIYKLVIKNLELMGFKVIDISFDDEHFSYKNFGEKLQNLIQKTFLGNKNYKQELKFQHQKNTISNRINVVNNVDFALLIRPDLYPESVIKSIKSKSKLLVGYQWDGLNVFPKVKNLIPLFDRFFVFDPQDVGVEKSLGITNFYFNQDIFSSKKQDENLDLYFIGVYTDSRMDFILDFLRKINDCHLKIRFEIFVDNLEEVKKIHRNIPNLHYITEKISFEDAYRRGQSAKTFVDFYNPRHKGLSLRVFEALGMHKKLITTNAEITKYDLYKPENILVYDSSITSEVLRDFLSSSIVNSDSELIEKYSFENWIKNVLDYKPRIDINLPQ</sequence>
<accession>A0A1T5FM22</accession>
<reference evidence="1 2" key="1">
    <citation type="submission" date="2017-02" db="EMBL/GenBank/DDBJ databases">
        <authorList>
            <person name="Peterson S.W."/>
        </authorList>
    </citation>
    <scope>NUCLEOTIDE SEQUENCE [LARGE SCALE GENOMIC DNA]</scope>
    <source>
        <strain evidence="1 2">DSM 22323</strain>
    </source>
</reference>
<dbReference type="STRING" id="619805.SAMN05660477_02139"/>
<evidence type="ECO:0000313" key="2">
    <source>
        <dbReference type="Proteomes" id="UP000191112"/>
    </source>
</evidence>
<proteinExistence type="predicted"/>
<evidence type="ECO:0000313" key="1">
    <source>
        <dbReference type="EMBL" id="SKB97138.1"/>
    </source>
</evidence>
<dbReference type="RefSeq" id="WP_144038359.1">
    <property type="nucleotide sequence ID" value="NZ_FUYZ01000007.1"/>
</dbReference>
<gene>
    <name evidence="1" type="ORF">SAMN05660477_02139</name>
</gene>
<dbReference type="AlphaFoldDB" id="A0A1T5FM22"/>